<reference evidence="8" key="2">
    <citation type="submission" date="2012-11" db="EMBL/GenBank/DDBJ databases">
        <authorList>
            <person name="Kuo A."/>
            <person name="Curtis B.A."/>
            <person name="Tanifuji G."/>
            <person name="Burki F."/>
            <person name="Gruber A."/>
            <person name="Irimia M."/>
            <person name="Maruyama S."/>
            <person name="Arias M.C."/>
            <person name="Ball S.G."/>
            <person name="Gile G.H."/>
            <person name="Hirakawa Y."/>
            <person name="Hopkins J.F."/>
            <person name="Rensing S.A."/>
            <person name="Schmutz J."/>
            <person name="Symeonidi A."/>
            <person name="Elias M."/>
            <person name="Eveleigh R.J."/>
            <person name="Herman E.K."/>
            <person name="Klute M.J."/>
            <person name="Nakayama T."/>
            <person name="Obornik M."/>
            <person name="Reyes-Prieto A."/>
            <person name="Armbrust E.V."/>
            <person name="Aves S.J."/>
            <person name="Beiko R.G."/>
            <person name="Coutinho P."/>
            <person name="Dacks J.B."/>
            <person name="Durnford D.G."/>
            <person name="Fast N.M."/>
            <person name="Green B.R."/>
            <person name="Grisdale C."/>
            <person name="Hempe F."/>
            <person name="Henrissat B."/>
            <person name="Hoppner M.P."/>
            <person name="Ishida K.-I."/>
            <person name="Kim E."/>
            <person name="Koreny L."/>
            <person name="Kroth P.G."/>
            <person name="Liu Y."/>
            <person name="Malik S.-B."/>
            <person name="Maier U.G."/>
            <person name="McRose D."/>
            <person name="Mock T."/>
            <person name="Neilson J.A."/>
            <person name="Onodera N.T."/>
            <person name="Poole A.M."/>
            <person name="Pritham E.J."/>
            <person name="Richards T.A."/>
            <person name="Rocap G."/>
            <person name="Roy S.W."/>
            <person name="Sarai C."/>
            <person name="Schaack S."/>
            <person name="Shirato S."/>
            <person name="Slamovits C.H."/>
            <person name="Spencer D.F."/>
            <person name="Suzuki S."/>
            <person name="Worden A.Z."/>
            <person name="Zauner S."/>
            <person name="Barry K."/>
            <person name="Bell C."/>
            <person name="Bharti A.K."/>
            <person name="Crow J.A."/>
            <person name="Grimwood J."/>
            <person name="Kramer R."/>
            <person name="Lindquist E."/>
            <person name="Lucas S."/>
            <person name="Salamov A."/>
            <person name="McFadden G.I."/>
            <person name="Lane C.E."/>
            <person name="Keeling P.J."/>
            <person name="Gray M.W."/>
            <person name="Grigoriev I.V."/>
            <person name="Archibald J.M."/>
        </authorList>
    </citation>
    <scope>NUCLEOTIDE SEQUENCE</scope>
    <source>
        <strain evidence="8">CCMP2712</strain>
    </source>
</reference>
<evidence type="ECO:0000313" key="8">
    <source>
        <dbReference type="Proteomes" id="UP000011087"/>
    </source>
</evidence>
<reference evidence="7" key="3">
    <citation type="submission" date="2016-03" db="UniProtKB">
        <authorList>
            <consortium name="EnsemblProtists"/>
        </authorList>
    </citation>
    <scope>IDENTIFICATION</scope>
</reference>
<dbReference type="FunFam" id="1.20.5.110:FF:000059">
    <property type="entry name" value="Related to syntaxin 12"/>
    <property type="match status" value="1"/>
</dbReference>
<dbReference type="SMART" id="SM00397">
    <property type="entry name" value="t_SNARE"/>
    <property type="match status" value="1"/>
</dbReference>
<dbReference type="GO" id="GO:0006886">
    <property type="term" value="P:intracellular protein transport"/>
    <property type="evidence" value="ECO:0007669"/>
    <property type="project" value="InterPro"/>
</dbReference>
<dbReference type="GO" id="GO:0005484">
    <property type="term" value="F:SNAP receptor activity"/>
    <property type="evidence" value="ECO:0007669"/>
    <property type="project" value="InterPro"/>
</dbReference>
<dbReference type="PANTHER" id="PTHR19957:SF38">
    <property type="entry name" value="LD27581P"/>
    <property type="match status" value="1"/>
</dbReference>
<evidence type="ECO:0000256" key="3">
    <source>
        <dbReference type="SAM" id="MobiDB-lite"/>
    </source>
</evidence>
<dbReference type="EMBL" id="JH993048">
    <property type="protein sequence ID" value="EKX38418.1"/>
    <property type="molecule type" value="Genomic_DNA"/>
</dbReference>
<dbReference type="InterPro" id="IPR006011">
    <property type="entry name" value="Syntaxin_N"/>
</dbReference>
<proteinExistence type="inferred from homology"/>
<feature type="region of interest" description="Disordered" evidence="3">
    <location>
        <begin position="85"/>
        <end position="112"/>
    </location>
</feature>
<accession>L1IQ96</accession>
<dbReference type="AlphaFoldDB" id="L1IQ96"/>
<keyword evidence="2" id="KW-0175">Coiled coil</keyword>
<name>L1IQ96_GUITC</name>
<dbReference type="Proteomes" id="UP000011087">
    <property type="component" value="Unassembled WGS sequence"/>
</dbReference>
<dbReference type="GO" id="GO:0006906">
    <property type="term" value="P:vesicle fusion"/>
    <property type="evidence" value="ECO:0007669"/>
    <property type="project" value="TreeGrafter"/>
</dbReference>
<keyword evidence="8" id="KW-1185">Reference proteome</keyword>
<dbReference type="OrthoDB" id="364348at2759"/>
<dbReference type="Pfam" id="PF14523">
    <property type="entry name" value="Syntaxin_2"/>
    <property type="match status" value="1"/>
</dbReference>
<dbReference type="PROSITE" id="PS50192">
    <property type="entry name" value="T_SNARE"/>
    <property type="match status" value="1"/>
</dbReference>
<feature type="domain" description="T-SNARE coiled-coil homology" evidence="5">
    <location>
        <begin position="129"/>
        <end position="191"/>
    </location>
</feature>
<dbReference type="GO" id="GO:0012505">
    <property type="term" value="C:endomembrane system"/>
    <property type="evidence" value="ECO:0007669"/>
    <property type="project" value="TreeGrafter"/>
</dbReference>
<evidence type="ECO:0000256" key="2">
    <source>
        <dbReference type="SAM" id="Coils"/>
    </source>
</evidence>
<feature type="compositionally biased region" description="Basic and acidic residues" evidence="3">
    <location>
        <begin position="85"/>
        <end position="96"/>
    </location>
</feature>
<protein>
    <submittedName>
        <fullName evidence="6">Syntaxin E</fullName>
    </submittedName>
</protein>
<dbReference type="GO" id="GO:0031201">
    <property type="term" value="C:SNARE complex"/>
    <property type="evidence" value="ECO:0007669"/>
    <property type="project" value="TreeGrafter"/>
</dbReference>
<dbReference type="GO" id="GO:0000149">
    <property type="term" value="F:SNARE binding"/>
    <property type="evidence" value="ECO:0007669"/>
    <property type="project" value="TreeGrafter"/>
</dbReference>
<dbReference type="InterPro" id="IPR045242">
    <property type="entry name" value="Syntaxin"/>
</dbReference>
<feature type="coiled-coil region" evidence="2">
    <location>
        <begin position="174"/>
        <end position="201"/>
    </location>
</feature>
<keyword evidence="4" id="KW-1133">Transmembrane helix</keyword>
<evidence type="ECO:0000313" key="6">
    <source>
        <dbReference type="EMBL" id="EKX38418.1"/>
    </source>
</evidence>
<dbReference type="OMA" id="QPFLMEQ"/>
<dbReference type="InterPro" id="IPR010989">
    <property type="entry name" value="SNARE"/>
</dbReference>
<dbReference type="CDD" id="cd15840">
    <property type="entry name" value="SNARE_Qa"/>
    <property type="match status" value="1"/>
</dbReference>
<keyword evidence="4" id="KW-0812">Transmembrane</keyword>
<evidence type="ECO:0000256" key="1">
    <source>
        <dbReference type="ARBA" id="ARBA00009063"/>
    </source>
</evidence>
<dbReference type="KEGG" id="gtt:GUITHDRAFT_144204"/>
<gene>
    <name evidence="6" type="primary">STXE</name>
    <name evidence="6" type="ORF">GUITHDRAFT_144204</name>
</gene>
<dbReference type="PaxDb" id="55529-EKX38418"/>
<dbReference type="SUPFAM" id="SSF47661">
    <property type="entry name" value="t-snare proteins"/>
    <property type="match status" value="1"/>
</dbReference>
<dbReference type="RefSeq" id="XP_005825398.1">
    <property type="nucleotide sequence ID" value="XM_005825341.1"/>
</dbReference>
<comment type="similarity">
    <text evidence="1">Belongs to the syntaxin family.</text>
</comment>
<sequence>MANNEFTSQHDLREKLHKVIEETKLLSQDTKGIIKDLTQIANGSYQGSGSGSQRHKIESRKLSDDFQKALQRFQEVVRTTLQKERESVARAKQAREADEEDEEREGLLERQTERSLQFMQDDQELQFTEALIFERQQGIKDIEKNVNDVNEIFRDLAILVSDQGHMLDDIESGIVNTAAHAESASEELKKAQANQKRARRTLFCLITVLVLVGALVILIVTKTI</sequence>
<organism evidence="6">
    <name type="scientific">Guillardia theta (strain CCMP2712)</name>
    <name type="common">Cryptophyte</name>
    <dbReference type="NCBI Taxonomy" id="905079"/>
    <lineage>
        <taxon>Eukaryota</taxon>
        <taxon>Cryptophyceae</taxon>
        <taxon>Pyrenomonadales</taxon>
        <taxon>Geminigeraceae</taxon>
        <taxon>Guillardia</taxon>
    </lineage>
</organism>
<dbReference type="Gene3D" id="1.20.5.110">
    <property type="match status" value="1"/>
</dbReference>
<dbReference type="InterPro" id="IPR006012">
    <property type="entry name" value="Syntaxin/epimorphin_CS"/>
</dbReference>
<dbReference type="STRING" id="905079.L1IQ96"/>
<dbReference type="eggNOG" id="KOG0811">
    <property type="taxonomic scope" value="Eukaryota"/>
</dbReference>
<keyword evidence="4" id="KW-0472">Membrane</keyword>
<dbReference type="Gene3D" id="1.20.58.70">
    <property type="match status" value="1"/>
</dbReference>
<dbReference type="Pfam" id="PF05739">
    <property type="entry name" value="SNARE"/>
    <property type="match status" value="1"/>
</dbReference>
<dbReference type="InterPro" id="IPR000727">
    <property type="entry name" value="T_SNARE_dom"/>
</dbReference>
<feature type="transmembrane region" description="Helical" evidence="4">
    <location>
        <begin position="202"/>
        <end position="221"/>
    </location>
</feature>
<evidence type="ECO:0000259" key="5">
    <source>
        <dbReference type="PROSITE" id="PS50192"/>
    </source>
</evidence>
<dbReference type="GO" id="GO:0048278">
    <property type="term" value="P:vesicle docking"/>
    <property type="evidence" value="ECO:0007669"/>
    <property type="project" value="TreeGrafter"/>
</dbReference>
<dbReference type="PROSITE" id="PS00914">
    <property type="entry name" value="SYNTAXIN"/>
    <property type="match status" value="1"/>
</dbReference>
<evidence type="ECO:0000313" key="7">
    <source>
        <dbReference type="EnsemblProtists" id="EKX38418"/>
    </source>
</evidence>
<dbReference type="EnsemblProtists" id="EKX38418">
    <property type="protein sequence ID" value="EKX38418"/>
    <property type="gene ID" value="GUITHDRAFT_144204"/>
</dbReference>
<dbReference type="PANTHER" id="PTHR19957">
    <property type="entry name" value="SYNTAXIN"/>
    <property type="match status" value="1"/>
</dbReference>
<reference evidence="6 8" key="1">
    <citation type="journal article" date="2012" name="Nature">
        <title>Algal genomes reveal evolutionary mosaicism and the fate of nucleomorphs.</title>
        <authorList>
            <consortium name="DOE Joint Genome Institute"/>
            <person name="Curtis B.A."/>
            <person name="Tanifuji G."/>
            <person name="Burki F."/>
            <person name="Gruber A."/>
            <person name="Irimia M."/>
            <person name="Maruyama S."/>
            <person name="Arias M.C."/>
            <person name="Ball S.G."/>
            <person name="Gile G.H."/>
            <person name="Hirakawa Y."/>
            <person name="Hopkins J.F."/>
            <person name="Kuo A."/>
            <person name="Rensing S.A."/>
            <person name="Schmutz J."/>
            <person name="Symeonidi A."/>
            <person name="Elias M."/>
            <person name="Eveleigh R.J."/>
            <person name="Herman E.K."/>
            <person name="Klute M.J."/>
            <person name="Nakayama T."/>
            <person name="Obornik M."/>
            <person name="Reyes-Prieto A."/>
            <person name="Armbrust E.V."/>
            <person name="Aves S.J."/>
            <person name="Beiko R.G."/>
            <person name="Coutinho P."/>
            <person name="Dacks J.B."/>
            <person name="Durnford D.G."/>
            <person name="Fast N.M."/>
            <person name="Green B.R."/>
            <person name="Grisdale C.J."/>
            <person name="Hempel F."/>
            <person name="Henrissat B."/>
            <person name="Hoppner M.P."/>
            <person name="Ishida K."/>
            <person name="Kim E."/>
            <person name="Koreny L."/>
            <person name="Kroth P.G."/>
            <person name="Liu Y."/>
            <person name="Malik S.B."/>
            <person name="Maier U.G."/>
            <person name="McRose D."/>
            <person name="Mock T."/>
            <person name="Neilson J.A."/>
            <person name="Onodera N.T."/>
            <person name="Poole A.M."/>
            <person name="Pritham E.J."/>
            <person name="Richards T.A."/>
            <person name="Rocap G."/>
            <person name="Roy S.W."/>
            <person name="Sarai C."/>
            <person name="Schaack S."/>
            <person name="Shirato S."/>
            <person name="Slamovits C.H."/>
            <person name="Spencer D.F."/>
            <person name="Suzuki S."/>
            <person name="Worden A.Z."/>
            <person name="Zauner S."/>
            <person name="Barry K."/>
            <person name="Bell C."/>
            <person name="Bharti A.K."/>
            <person name="Crow J.A."/>
            <person name="Grimwood J."/>
            <person name="Kramer R."/>
            <person name="Lindquist E."/>
            <person name="Lucas S."/>
            <person name="Salamov A."/>
            <person name="McFadden G.I."/>
            <person name="Lane C.E."/>
            <person name="Keeling P.J."/>
            <person name="Gray M.W."/>
            <person name="Grigoriev I.V."/>
            <person name="Archibald J.M."/>
        </authorList>
    </citation>
    <scope>NUCLEOTIDE SEQUENCE</scope>
    <source>
        <strain evidence="6 8">CCMP2712</strain>
    </source>
</reference>
<dbReference type="HOGENOM" id="CLU_059257_2_0_1"/>
<evidence type="ECO:0000256" key="4">
    <source>
        <dbReference type="SAM" id="Phobius"/>
    </source>
</evidence>
<dbReference type="GeneID" id="17295157"/>